<dbReference type="GO" id="GO:0016592">
    <property type="term" value="C:mediator complex"/>
    <property type="evidence" value="ECO:0007669"/>
    <property type="project" value="InterPro"/>
</dbReference>
<dbReference type="PANTHER" id="PTHR13114:SF7">
    <property type="entry name" value="MEDIATOR OF RNA POLYMERASE II TRANSCRIPTION SUBUNIT 17"/>
    <property type="match status" value="1"/>
</dbReference>
<dbReference type="PANTHER" id="PTHR13114">
    <property type="entry name" value="MEDIATOR OF RNA POLYMERASE II TRANSCRIPTION SUBUNIT 17"/>
    <property type="match status" value="1"/>
</dbReference>
<evidence type="ECO:0000256" key="2">
    <source>
        <dbReference type="ARBA" id="ARBA00005635"/>
    </source>
</evidence>
<comment type="function">
    <text evidence="8">Component of the Mediator complex, a coactivator involved in the regulated transcription of nearly all RNA polymerase II-dependent genes. Mediator functions as a bridge to convey information from gene-specific regulatory proteins to the basal RNA polymerase II transcription machinery. Mediator is recruited to promoters by direct interactions with regulatory proteins and serves as a scaffold for the assembly of a functional preinitiation complex with RNA polymerase II and the general transcription factors.</text>
</comment>
<comment type="subcellular location">
    <subcellularLocation>
        <location evidence="1 8">Nucleus</location>
    </subcellularLocation>
</comment>
<dbReference type="EMBL" id="NAJL01000057">
    <property type="protein sequence ID" value="TKA23327.1"/>
    <property type="molecule type" value="Genomic_DNA"/>
</dbReference>
<dbReference type="AlphaFoldDB" id="A0A4U0TN48"/>
<name>A0A4U0TN48_9PEZI</name>
<comment type="caution">
    <text evidence="10">The sequence shown here is derived from an EMBL/GenBank/DDBJ whole genome shotgun (WGS) entry which is preliminary data.</text>
</comment>
<organism evidence="10 11">
    <name type="scientific">Salinomyces thailandicus</name>
    <dbReference type="NCBI Taxonomy" id="706561"/>
    <lineage>
        <taxon>Eukaryota</taxon>
        <taxon>Fungi</taxon>
        <taxon>Dikarya</taxon>
        <taxon>Ascomycota</taxon>
        <taxon>Pezizomycotina</taxon>
        <taxon>Dothideomycetes</taxon>
        <taxon>Dothideomycetidae</taxon>
        <taxon>Mycosphaerellales</taxon>
        <taxon>Teratosphaeriaceae</taxon>
        <taxon>Salinomyces</taxon>
    </lineage>
</organism>
<keyword evidence="11" id="KW-1185">Reference proteome</keyword>
<dbReference type="GO" id="GO:0006357">
    <property type="term" value="P:regulation of transcription by RNA polymerase II"/>
    <property type="evidence" value="ECO:0007669"/>
    <property type="project" value="InterPro"/>
</dbReference>
<keyword evidence="5 8" id="KW-0804">Transcription</keyword>
<dbReference type="GO" id="GO:0070847">
    <property type="term" value="C:core mediator complex"/>
    <property type="evidence" value="ECO:0007669"/>
    <property type="project" value="TreeGrafter"/>
</dbReference>
<dbReference type="Gene3D" id="6.10.250.2620">
    <property type="match status" value="1"/>
</dbReference>
<evidence type="ECO:0000313" key="10">
    <source>
        <dbReference type="EMBL" id="TKA23327.1"/>
    </source>
</evidence>
<evidence type="ECO:0000256" key="6">
    <source>
        <dbReference type="ARBA" id="ARBA00023242"/>
    </source>
</evidence>
<comment type="subunit">
    <text evidence="8">Component of the Mediator complex.</text>
</comment>
<evidence type="ECO:0000256" key="3">
    <source>
        <dbReference type="ARBA" id="ARBA00019610"/>
    </source>
</evidence>
<keyword evidence="6 8" id="KW-0539">Nucleus</keyword>
<evidence type="ECO:0000313" key="11">
    <source>
        <dbReference type="Proteomes" id="UP000308549"/>
    </source>
</evidence>
<comment type="similarity">
    <text evidence="2 8">Belongs to the Mediator complex subunit 17 family.</text>
</comment>
<dbReference type="GO" id="GO:0003712">
    <property type="term" value="F:transcription coregulator activity"/>
    <property type="evidence" value="ECO:0007669"/>
    <property type="project" value="InterPro"/>
</dbReference>
<evidence type="ECO:0000256" key="1">
    <source>
        <dbReference type="ARBA" id="ARBA00004123"/>
    </source>
</evidence>
<dbReference type="OrthoDB" id="5319830at2759"/>
<protein>
    <recommendedName>
        <fullName evidence="3 8">Mediator of RNA polymerase II transcription subunit 17</fullName>
    </recommendedName>
    <alternativeName>
        <fullName evidence="7 8">Mediator complex subunit 17</fullName>
    </alternativeName>
</protein>
<evidence type="ECO:0000256" key="4">
    <source>
        <dbReference type="ARBA" id="ARBA00023015"/>
    </source>
</evidence>
<gene>
    <name evidence="8" type="primary">MED17</name>
    <name evidence="10" type="ORF">B0A50_07535</name>
</gene>
<evidence type="ECO:0000256" key="9">
    <source>
        <dbReference type="SAM" id="MobiDB-lite"/>
    </source>
</evidence>
<dbReference type="Pfam" id="PF10156">
    <property type="entry name" value="Med17"/>
    <property type="match status" value="1"/>
</dbReference>
<keyword evidence="8" id="KW-0010">Activator</keyword>
<accession>A0A4U0TN48</accession>
<proteinExistence type="inferred from homology"/>
<keyword evidence="4 8" id="KW-0805">Transcription regulation</keyword>
<dbReference type="Proteomes" id="UP000308549">
    <property type="component" value="Unassembled WGS sequence"/>
</dbReference>
<evidence type="ECO:0000256" key="5">
    <source>
        <dbReference type="ARBA" id="ARBA00023163"/>
    </source>
</evidence>
<feature type="region of interest" description="Disordered" evidence="9">
    <location>
        <begin position="46"/>
        <end position="89"/>
    </location>
</feature>
<dbReference type="InterPro" id="IPR019313">
    <property type="entry name" value="Mediator_Med17"/>
</dbReference>
<evidence type="ECO:0000256" key="8">
    <source>
        <dbReference type="RuleBase" id="RU364140"/>
    </source>
</evidence>
<sequence length="620" mass="68632">MAAAATSATLSLKPWARHRAEEPQLKDVLARVSLERGHFRDITEAALQEEVAGEGGLELSESDSERGGDEDEDEAKDGEGAGAAHGKPQTREDLYKAKYEMLQHVADAEQDVLFALDFVSLLMTKDKDGAALALTSISPALRQELPTGTLGLDIWQRMPEDRARQAQDEMIATNVRMEGLQKSADGLLAAANRLQDNVRRETLYWDEVLAIAEKGWNVCRIPGQQHRLGVTFAFSESAPEFSRRGIAALNMSADGNISLDRGVGAKPKAVRVLLKQKGEVLGSSRMPSLADDDEKTLEARIRHARDSLFDEELYQELVREGREHVSLGINLTGDGISFTPPQLDGSEGIEVLLELVSLNEMDAQSSFSGPQNSAAQAIALAARLLLMQAHRERLKKRSQVPKPMSDKREERRILPLLRPIMSYVLHRSAVDTANAYLDRVAQLLSKAQVEHTCQKATFMLLETEDISCAEDLVTKFVQPWQSEGKFQFSAKDHSVYEIKLRFETTLAEHFGTRFALVTPSGKGFEFTRNNEVQDAADAALASALAEALAAVVGEGWECNAREALLVKESEDVEDDSHVWISMKANAGVFALHGPGRNVRWRLEEESERMGLWEAFGKMMR</sequence>
<evidence type="ECO:0000256" key="7">
    <source>
        <dbReference type="ARBA" id="ARBA00032014"/>
    </source>
</evidence>
<reference evidence="10 11" key="1">
    <citation type="submission" date="2017-03" db="EMBL/GenBank/DDBJ databases">
        <title>Genomes of endolithic fungi from Antarctica.</title>
        <authorList>
            <person name="Coleine C."/>
            <person name="Masonjones S."/>
            <person name="Stajich J.E."/>
        </authorList>
    </citation>
    <scope>NUCLEOTIDE SEQUENCE [LARGE SCALE GENOMIC DNA]</scope>
    <source>
        <strain evidence="10 11">CCFEE 6315</strain>
    </source>
</reference>